<feature type="region of interest" description="Disordered" evidence="1">
    <location>
        <begin position="684"/>
        <end position="710"/>
    </location>
</feature>
<feature type="compositionally biased region" description="Low complexity" evidence="1">
    <location>
        <begin position="207"/>
        <end position="220"/>
    </location>
</feature>
<feature type="compositionally biased region" description="Basic and acidic residues" evidence="1">
    <location>
        <begin position="236"/>
        <end position="245"/>
    </location>
</feature>
<proteinExistence type="predicted"/>
<protein>
    <recommendedName>
        <fullName evidence="4">RNA polymerase Rpb1 C-terminal repeat domain-containing protein</fullName>
    </recommendedName>
</protein>
<feature type="compositionally biased region" description="Polar residues" evidence="1">
    <location>
        <begin position="340"/>
        <end position="349"/>
    </location>
</feature>
<feature type="compositionally biased region" description="Polar residues" evidence="1">
    <location>
        <begin position="177"/>
        <end position="203"/>
    </location>
</feature>
<feature type="compositionally biased region" description="Pro residues" evidence="1">
    <location>
        <begin position="370"/>
        <end position="385"/>
    </location>
</feature>
<name>A0A1L9P8F7_ASPVE</name>
<dbReference type="GeneID" id="63729719"/>
<gene>
    <name evidence="2" type="ORF">ASPVEDRAFT_49714</name>
</gene>
<feature type="compositionally biased region" description="Polar residues" evidence="1">
    <location>
        <begin position="226"/>
        <end position="235"/>
    </location>
</feature>
<feature type="region of interest" description="Disordered" evidence="1">
    <location>
        <begin position="788"/>
        <end position="809"/>
    </location>
</feature>
<dbReference type="VEuPathDB" id="FungiDB:ASPVEDRAFT_49714"/>
<feature type="compositionally biased region" description="Polar residues" evidence="1">
    <location>
        <begin position="416"/>
        <end position="437"/>
    </location>
</feature>
<reference evidence="3" key="1">
    <citation type="journal article" date="2017" name="Genome Biol.">
        <title>Comparative genomics reveals high biological diversity and specific adaptations in the industrially and medically important fungal genus Aspergillus.</title>
        <authorList>
            <person name="de Vries R.P."/>
            <person name="Riley R."/>
            <person name="Wiebenga A."/>
            <person name="Aguilar-Osorio G."/>
            <person name="Amillis S."/>
            <person name="Uchima C.A."/>
            <person name="Anderluh G."/>
            <person name="Asadollahi M."/>
            <person name="Askin M."/>
            <person name="Barry K."/>
            <person name="Battaglia E."/>
            <person name="Bayram O."/>
            <person name="Benocci T."/>
            <person name="Braus-Stromeyer S.A."/>
            <person name="Caldana C."/>
            <person name="Canovas D."/>
            <person name="Cerqueira G.C."/>
            <person name="Chen F."/>
            <person name="Chen W."/>
            <person name="Choi C."/>
            <person name="Clum A."/>
            <person name="Dos Santos R.A."/>
            <person name="Damasio A.R."/>
            <person name="Diallinas G."/>
            <person name="Emri T."/>
            <person name="Fekete E."/>
            <person name="Flipphi M."/>
            <person name="Freyberg S."/>
            <person name="Gallo A."/>
            <person name="Gournas C."/>
            <person name="Habgood R."/>
            <person name="Hainaut M."/>
            <person name="Harispe M.L."/>
            <person name="Henrissat B."/>
            <person name="Hilden K.S."/>
            <person name="Hope R."/>
            <person name="Hossain A."/>
            <person name="Karabika E."/>
            <person name="Karaffa L."/>
            <person name="Karanyi Z."/>
            <person name="Krasevec N."/>
            <person name="Kuo A."/>
            <person name="Kusch H."/>
            <person name="LaButti K."/>
            <person name="Lagendijk E.L."/>
            <person name="Lapidus A."/>
            <person name="Levasseur A."/>
            <person name="Lindquist E."/>
            <person name="Lipzen A."/>
            <person name="Logrieco A.F."/>
            <person name="MacCabe A."/>
            <person name="Maekelae M.R."/>
            <person name="Malavazi I."/>
            <person name="Melin P."/>
            <person name="Meyer V."/>
            <person name="Mielnichuk N."/>
            <person name="Miskei M."/>
            <person name="Molnar A.P."/>
            <person name="Mule G."/>
            <person name="Ngan C.Y."/>
            <person name="Orejas M."/>
            <person name="Orosz E."/>
            <person name="Ouedraogo J.P."/>
            <person name="Overkamp K.M."/>
            <person name="Park H.-S."/>
            <person name="Perrone G."/>
            <person name="Piumi F."/>
            <person name="Punt P.J."/>
            <person name="Ram A.F."/>
            <person name="Ramon A."/>
            <person name="Rauscher S."/>
            <person name="Record E."/>
            <person name="Riano-Pachon D.M."/>
            <person name="Robert V."/>
            <person name="Roehrig J."/>
            <person name="Ruller R."/>
            <person name="Salamov A."/>
            <person name="Salih N.S."/>
            <person name="Samson R.A."/>
            <person name="Sandor E."/>
            <person name="Sanguinetti M."/>
            <person name="Schuetze T."/>
            <person name="Sepcic K."/>
            <person name="Shelest E."/>
            <person name="Sherlock G."/>
            <person name="Sophianopoulou V."/>
            <person name="Squina F.M."/>
            <person name="Sun H."/>
            <person name="Susca A."/>
            <person name="Todd R.B."/>
            <person name="Tsang A."/>
            <person name="Unkles S.E."/>
            <person name="van de Wiele N."/>
            <person name="van Rossen-Uffink D."/>
            <person name="Oliveira J.V."/>
            <person name="Vesth T.C."/>
            <person name="Visser J."/>
            <person name="Yu J.-H."/>
            <person name="Zhou M."/>
            <person name="Andersen M.R."/>
            <person name="Archer D.B."/>
            <person name="Baker S.E."/>
            <person name="Benoit I."/>
            <person name="Brakhage A.A."/>
            <person name="Braus G.H."/>
            <person name="Fischer R."/>
            <person name="Frisvad J.C."/>
            <person name="Goldman G.H."/>
            <person name="Houbraken J."/>
            <person name="Oakley B."/>
            <person name="Pocsi I."/>
            <person name="Scazzocchio C."/>
            <person name="Seiboth B."/>
            <person name="vanKuyk P.A."/>
            <person name="Wortman J."/>
            <person name="Dyer P.S."/>
            <person name="Grigoriev I.V."/>
        </authorList>
    </citation>
    <scope>NUCLEOTIDE SEQUENCE [LARGE SCALE GENOMIC DNA]</scope>
    <source>
        <strain evidence="3">CBS 583.65</strain>
    </source>
</reference>
<feature type="compositionally biased region" description="Polar residues" evidence="1">
    <location>
        <begin position="121"/>
        <end position="155"/>
    </location>
</feature>
<dbReference type="STRING" id="1036611.A0A1L9P8F7"/>
<feature type="compositionally biased region" description="Low complexity" evidence="1">
    <location>
        <begin position="446"/>
        <end position="459"/>
    </location>
</feature>
<evidence type="ECO:0000313" key="2">
    <source>
        <dbReference type="EMBL" id="OJI97762.1"/>
    </source>
</evidence>
<dbReference type="PANTHER" id="PTHR34251:SF1">
    <property type="entry name" value="LEUCINE, GLUTAMATE AND LYSINE RICH 1"/>
    <property type="match status" value="1"/>
</dbReference>
<evidence type="ECO:0000256" key="1">
    <source>
        <dbReference type="SAM" id="MobiDB-lite"/>
    </source>
</evidence>
<feature type="compositionally biased region" description="Basic and acidic residues" evidence="1">
    <location>
        <begin position="540"/>
        <end position="549"/>
    </location>
</feature>
<dbReference type="EMBL" id="KV878126">
    <property type="protein sequence ID" value="OJI97762.1"/>
    <property type="molecule type" value="Genomic_DNA"/>
</dbReference>
<dbReference type="RefSeq" id="XP_040663525.1">
    <property type="nucleotide sequence ID" value="XM_040814208.1"/>
</dbReference>
<dbReference type="OrthoDB" id="6365728at2759"/>
<dbReference type="InterPro" id="IPR038799">
    <property type="entry name" value="LEKR1"/>
</dbReference>
<feature type="compositionally biased region" description="Basic and acidic residues" evidence="1">
    <location>
        <begin position="684"/>
        <end position="706"/>
    </location>
</feature>
<feature type="region of interest" description="Disordered" evidence="1">
    <location>
        <begin position="648"/>
        <end position="669"/>
    </location>
</feature>
<feature type="region of interest" description="Disordered" evidence="1">
    <location>
        <begin position="1173"/>
        <end position="1208"/>
    </location>
</feature>
<feature type="region of interest" description="Disordered" evidence="1">
    <location>
        <begin position="825"/>
        <end position="850"/>
    </location>
</feature>
<feature type="compositionally biased region" description="Basic and acidic residues" evidence="1">
    <location>
        <begin position="649"/>
        <end position="669"/>
    </location>
</feature>
<evidence type="ECO:0008006" key="4">
    <source>
        <dbReference type="Google" id="ProtNLM"/>
    </source>
</evidence>
<accession>A0A1L9P8F7</accession>
<organism evidence="2 3">
    <name type="scientific">Aspergillus versicolor CBS 583.65</name>
    <dbReference type="NCBI Taxonomy" id="1036611"/>
    <lineage>
        <taxon>Eukaryota</taxon>
        <taxon>Fungi</taxon>
        <taxon>Dikarya</taxon>
        <taxon>Ascomycota</taxon>
        <taxon>Pezizomycotina</taxon>
        <taxon>Eurotiomycetes</taxon>
        <taxon>Eurotiomycetidae</taxon>
        <taxon>Eurotiales</taxon>
        <taxon>Aspergillaceae</taxon>
        <taxon>Aspergillus</taxon>
        <taxon>Aspergillus subgen. Nidulantes</taxon>
    </lineage>
</organism>
<keyword evidence="3" id="KW-1185">Reference proteome</keyword>
<sequence length="1344" mass="149190">MAKSAKKNKKADSGKQKNKKGKAQDSSDTPTPQLELPSTGVDEQQLAAETPLPEETPGLTAVSTPEPEPQSTTEALPEAGLEPSQEPVPTLESVPEEKLETEQAPPIERVQTPSVFEDQPRSPSKTDGFTQLVESENTSDQPLDMSATQVQTLQEPTHESLDVWRQLDSIETKSENGDTSAQQSNPIEPSEQTPITAPQSPTFASGPETATEPTELGPTTEENDQTKASAPQEGSPTKKDTDISHDSTNPFAEMGSSGPTSEPAPAPEVTPASASETEPEPINEPESPKEPEPTSVPEPATESEPVAPVESVMGPERTIDLAQEVTPPASKPQSPAPETASPSYKSASPMQRAISPAAISVADTVDMPQAFPPMPPPTAPTPPIASPKSQIAPHVKDAVFTAPRAAPPTPPSASPLYQQTYPADQPCSPRQKSVSSSHIHRSPGRKPSSPLPKVSSPLSHAYTSPVMSPHTAPLPPMPPSFPPSISHSYASAYQSPPMSSGGFFPSQYGYYQPTSHPHPMQRGSIAPNGGHPFSGMRDQGYGHDSERSGRGPIIPQDQEDARELLDRIQEAIPDINRLLGTFKHTKTKLQSREAEFKQMESQHKQALMHKEFFIEALQNQLRKTANESAEEATKLKNMINELRMELGNMEEKRKDMEEKLADSEEGKAGLEEQVRKLNENIEEQRVAHGQELEKQRSEKDAEKEEALSTQKQELTELFEEIKAEDEKAAAEALATREAELQEQQEAMKTEYEQQKQQMQESHNTLQAEFDSKLAELATTQGELEQKHKELEDTRKEHAEQVESLENSHQDKVNEMERVWNEEKTGLETQLSEKSEELANSEKENRRLEEDVLGKEKQLVHSTDNMRLTIENLGNDCDRLRKTLHSLGEATDLKNTKGDTFFLDCFSQLKRLIVTLSKEHFSYLPIDPPQEVLSKLPPDLPSFLDNTPASCELRSAYVQHVVSKTLIYRIFHPFLFTLGRRYDKADILFQMLSMDIRRKSVRREAFWRQQTLKAAYTTADAKESINVVAAVIVDEISNHLKHFADPRRMDSLLMGIRKIVKLAAETWRHARVERELILATLPGPEDINAPTEDWEEYGVSRENDIDDSQADLARHVVLRPFPRIIREAAHEDFIGDETKANPCTYSHGAVLYSDSPIILARLQELAQRSTDVLAGAGNPSRRQSRASNDPEPPSPLPTEIPIHRRSDGGQICSESALGPELWLRCGGLAETGPWNATGRFSRFPAERTRGKIEKNARAYPMQEAVRNEASACFKIRLFFFRRQSAVGTVGMESRMGEPAPVDMERWRALELDVNITTQEEGDWPDEGMERCHLCRCAETLSILSL</sequence>
<dbReference type="PANTHER" id="PTHR34251">
    <property type="entry name" value="LEUCINE-, GLUTAMATE- AND LYSINE-RICH PROTEIN 1"/>
    <property type="match status" value="1"/>
</dbReference>
<feature type="region of interest" description="Disordered" evidence="1">
    <location>
        <begin position="1"/>
        <end position="479"/>
    </location>
</feature>
<feature type="region of interest" description="Disordered" evidence="1">
    <location>
        <begin position="510"/>
        <end position="555"/>
    </location>
</feature>
<dbReference type="Proteomes" id="UP000184073">
    <property type="component" value="Unassembled WGS sequence"/>
</dbReference>
<evidence type="ECO:0000313" key="3">
    <source>
        <dbReference type="Proteomes" id="UP000184073"/>
    </source>
</evidence>